<keyword evidence="1" id="KW-0863">Zinc-finger</keyword>
<dbReference type="AlphaFoldDB" id="A0A0G4HQ97"/>
<evidence type="ECO:0000313" key="4">
    <source>
        <dbReference type="EMBL" id="CEM46492.1"/>
    </source>
</evidence>
<gene>
    <name evidence="4" type="ORF">Cvel_7933</name>
</gene>
<keyword evidence="1" id="KW-0479">Metal-binding</keyword>
<evidence type="ECO:0000259" key="3">
    <source>
        <dbReference type="PROSITE" id="PS51867"/>
    </source>
</evidence>
<dbReference type="GO" id="GO:0061630">
    <property type="term" value="F:ubiquitin protein ligase activity"/>
    <property type="evidence" value="ECO:0007669"/>
    <property type="project" value="InterPro"/>
</dbReference>
<dbReference type="SUPFAM" id="SSF57850">
    <property type="entry name" value="RING/U-box"/>
    <property type="match status" value="1"/>
</dbReference>
<organism evidence="4">
    <name type="scientific">Chromera velia CCMP2878</name>
    <dbReference type="NCBI Taxonomy" id="1169474"/>
    <lineage>
        <taxon>Eukaryota</taxon>
        <taxon>Sar</taxon>
        <taxon>Alveolata</taxon>
        <taxon>Colpodellida</taxon>
        <taxon>Chromeraceae</taxon>
        <taxon>Chromera</taxon>
    </lineage>
</organism>
<dbReference type="PANTHER" id="PTHR12170:SF2">
    <property type="entry name" value="E3 UBIQUITIN-PROTEIN TRANSFERASE MAEA"/>
    <property type="match status" value="1"/>
</dbReference>
<accession>A0A0G4HQ97</accession>
<sequence length="225" mass="24275">MAETFEREALTAFDIPTCPLLEIFLQTGMLALRSSACSSSSALCSRNGAGASASASGGQGQRGGSATAAAADGPGRDLPFDAWSRPGPLTSTLEECHAAIARRAQQVEDDKQKAQQRAAQQLQQKQEKQRMWASRQRSRCLTCDPAWSPYLSRIPAPQRIHSTLVCPLSGDLMDTLNPPMASPSGSVFSLEAIKQIVETAKDEMFTDPVSGEKLTLKEFQRVFVT</sequence>
<feature type="zinc finger region" description="RING-Gid-type" evidence="1">
    <location>
        <begin position="143"/>
        <end position="210"/>
    </location>
</feature>
<dbReference type="InterPro" id="IPR013083">
    <property type="entry name" value="Znf_RING/FYVE/PHD"/>
</dbReference>
<dbReference type="EMBL" id="CDMZ01003468">
    <property type="protein sequence ID" value="CEM46492.1"/>
    <property type="molecule type" value="Genomic_DNA"/>
</dbReference>
<feature type="region of interest" description="Disordered" evidence="2">
    <location>
        <begin position="48"/>
        <end position="84"/>
    </location>
</feature>
<dbReference type="PROSITE" id="PS51867">
    <property type="entry name" value="ZF_RING_GID"/>
    <property type="match status" value="1"/>
</dbReference>
<dbReference type="VEuPathDB" id="CryptoDB:Cvel_7933"/>
<dbReference type="InterPro" id="IPR044063">
    <property type="entry name" value="ZF_RING_GID"/>
</dbReference>
<dbReference type="PANTHER" id="PTHR12170">
    <property type="entry name" value="MACROPHAGE ERYTHROBLAST ATTACHER-RELATED"/>
    <property type="match status" value="1"/>
</dbReference>
<proteinExistence type="predicted"/>
<dbReference type="GO" id="GO:0034657">
    <property type="term" value="C:GID complex"/>
    <property type="evidence" value="ECO:0007669"/>
    <property type="project" value="TreeGrafter"/>
</dbReference>
<dbReference type="GO" id="GO:0008270">
    <property type="term" value="F:zinc ion binding"/>
    <property type="evidence" value="ECO:0007669"/>
    <property type="project" value="UniProtKB-KW"/>
</dbReference>
<dbReference type="GO" id="GO:0005634">
    <property type="term" value="C:nucleus"/>
    <property type="evidence" value="ECO:0007669"/>
    <property type="project" value="TreeGrafter"/>
</dbReference>
<dbReference type="InterPro" id="IPR045098">
    <property type="entry name" value="Fyv10_fam"/>
</dbReference>
<dbReference type="Gene3D" id="3.30.40.10">
    <property type="entry name" value="Zinc/RING finger domain, C3HC4 (zinc finger)"/>
    <property type="match status" value="1"/>
</dbReference>
<dbReference type="GO" id="GO:0043161">
    <property type="term" value="P:proteasome-mediated ubiquitin-dependent protein catabolic process"/>
    <property type="evidence" value="ECO:0007669"/>
    <property type="project" value="InterPro"/>
</dbReference>
<feature type="region of interest" description="Disordered" evidence="2">
    <location>
        <begin position="104"/>
        <end position="131"/>
    </location>
</feature>
<feature type="compositionally biased region" description="Low complexity" evidence="2">
    <location>
        <begin position="64"/>
        <end position="73"/>
    </location>
</feature>
<protein>
    <recommendedName>
        <fullName evidence="3">RING-Gid-type domain-containing protein</fullName>
    </recommendedName>
</protein>
<evidence type="ECO:0000256" key="2">
    <source>
        <dbReference type="SAM" id="MobiDB-lite"/>
    </source>
</evidence>
<evidence type="ECO:0000256" key="1">
    <source>
        <dbReference type="PROSITE-ProRule" id="PRU01215"/>
    </source>
</evidence>
<feature type="compositionally biased region" description="Low complexity" evidence="2">
    <location>
        <begin position="115"/>
        <end position="124"/>
    </location>
</feature>
<reference evidence="4" key="1">
    <citation type="submission" date="2014-11" db="EMBL/GenBank/DDBJ databases">
        <authorList>
            <person name="Otto D Thomas"/>
            <person name="Naeem Raeece"/>
        </authorList>
    </citation>
    <scope>NUCLEOTIDE SEQUENCE</scope>
</reference>
<dbReference type="GO" id="GO:0005737">
    <property type="term" value="C:cytoplasm"/>
    <property type="evidence" value="ECO:0007669"/>
    <property type="project" value="TreeGrafter"/>
</dbReference>
<name>A0A0G4HQ97_9ALVE</name>
<keyword evidence="1" id="KW-0862">Zinc</keyword>
<feature type="domain" description="RING-Gid-type" evidence="3">
    <location>
        <begin position="143"/>
        <end position="210"/>
    </location>
</feature>